<evidence type="ECO:0000256" key="2">
    <source>
        <dbReference type="ARBA" id="ARBA00023002"/>
    </source>
</evidence>
<dbReference type="InterPro" id="IPR029510">
    <property type="entry name" value="Ald_DH_CS_GLU"/>
</dbReference>
<dbReference type="SUPFAM" id="SSF100950">
    <property type="entry name" value="NagB/RpiA/CoA transferase-like"/>
    <property type="match status" value="1"/>
</dbReference>
<dbReference type="AlphaFoldDB" id="A0A917MNJ5"/>
<name>A0A917MNJ5_9MICO</name>
<organism evidence="6 7">
    <name type="scientific">Microbacterium album</name>
    <dbReference type="NCBI Taxonomy" id="2053191"/>
    <lineage>
        <taxon>Bacteria</taxon>
        <taxon>Bacillati</taxon>
        <taxon>Actinomycetota</taxon>
        <taxon>Actinomycetes</taxon>
        <taxon>Micrococcales</taxon>
        <taxon>Microbacteriaceae</taxon>
        <taxon>Microbacterium</taxon>
    </lineage>
</organism>
<dbReference type="Pfam" id="PF00171">
    <property type="entry name" value="Aldedh"/>
    <property type="match status" value="1"/>
</dbReference>
<feature type="domain" description="Aldehyde dehydrogenase" evidence="5">
    <location>
        <begin position="2"/>
        <end position="81"/>
    </location>
</feature>
<comment type="similarity">
    <text evidence="1 4">Belongs to the aldehyde dehydrogenase family.</text>
</comment>
<dbReference type="SUPFAM" id="SSF53720">
    <property type="entry name" value="ALDH-like"/>
    <property type="match status" value="1"/>
</dbReference>
<dbReference type="InterPro" id="IPR016162">
    <property type="entry name" value="Ald_DH_N"/>
</dbReference>
<protein>
    <recommendedName>
        <fullName evidence="5">Aldehyde dehydrogenase domain-containing protein</fullName>
    </recommendedName>
</protein>
<evidence type="ECO:0000313" key="7">
    <source>
        <dbReference type="Proteomes" id="UP000657592"/>
    </source>
</evidence>
<keyword evidence="7" id="KW-1185">Reference proteome</keyword>
<evidence type="ECO:0000259" key="5">
    <source>
        <dbReference type="Pfam" id="PF00171"/>
    </source>
</evidence>
<accession>A0A917MNJ5</accession>
<reference evidence="6" key="1">
    <citation type="journal article" date="2014" name="Int. J. Syst. Evol. Microbiol.">
        <title>Complete genome sequence of Corynebacterium casei LMG S-19264T (=DSM 44701T), isolated from a smear-ripened cheese.</title>
        <authorList>
            <consortium name="US DOE Joint Genome Institute (JGI-PGF)"/>
            <person name="Walter F."/>
            <person name="Albersmeier A."/>
            <person name="Kalinowski J."/>
            <person name="Ruckert C."/>
        </authorList>
    </citation>
    <scope>NUCLEOTIDE SEQUENCE</scope>
    <source>
        <strain evidence="6">CGMCC 1.15794</strain>
    </source>
</reference>
<dbReference type="PANTHER" id="PTHR42804:SF1">
    <property type="entry name" value="ALDEHYDE DEHYDROGENASE-RELATED"/>
    <property type="match status" value="1"/>
</dbReference>
<dbReference type="Gene3D" id="3.40.1080.10">
    <property type="entry name" value="Glutaconate Coenzyme A-transferase"/>
    <property type="match status" value="1"/>
</dbReference>
<dbReference type="InterPro" id="IPR037171">
    <property type="entry name" value="NagB/RpiA_transferase-like"/>
</dbReference>
<sequence length="159" mass="16562">MAGLPAVFNLVSGSGRTVGERLAGHPHDDLVSFTGSNPVGSRIAALAATKRPASSLELGGKSASVVLADSDLERAVRSPIHADLALVSARLGDRWGNLVYRKTSRNFGPVMATAAARTVAQVDEIVPLGALDTETISRRDCSWIGSRRSASVRGCVPVS</sequence>
<evidence type="ECO:0000256" key="1">
    <source>
        <dbReference type="ARBA" id="ARBA00009986"/>
    </source>
</evidence>
<dbReference type="InterPro" id="IPR015590">
    <property type="entry name" value="Aldehyde_DH_dom"/>
</dbReference>
<dbReference type="GO" id="GO:0016491">
    <property type="term" value="F:oxidoreductase activity"/>
    <property type="evidence" value="ECO:0007669"/>
    <property type="project" value="UniProtKB-KW"/>
</dbReference>
<dbReference type="GO" id="GO:0008410">
    <property type="term" value="F:CoA-transferase activity"/>
    <property type="evidence" value="ECO:0007669"/>
    <property type="project" value="InterPro"/>
</dbReference>
<evidence type="ECO:0000256" key="3">
    <source>
        <dbReference type="PROSITE-ProRule" id="PRU10007"/>
    </source>
</evidence>
<dbReference type="Gene3D" id="3.40.605.10">
    <property type="entry name" value="Aldehyde Dehydrogenase, Chain A, domain 1"/>
    <property type="match status" value="1"/>
</dbReference>
<gene>
    <name evidence="6" type="ORF">GCM10010921_31150</name>
</gene>
<proteinExistence type="inferred from homology"/>
<evidence type="ECO:0000313" key="6">
    <source>
        <dbReference type="EMBL" id="GGH51649.1"/>
    </source>
</evidence>
<dbReference type="Proteomes" id="UP000657592">
    <property type="component" value="Unassembled WGS sequence"/>
</dbReference>
<comment type="caution">
    <text evidence="6">The sequence shown here is derived from an EMBL/GenBank/DDBJ whole genome shotgun (WGS) entry which is preliminary data.</text>
</comment>
<dbReference type="PANTHER" id="PTHR42804">
    <property type="entry name" value="ALDEHYDE DEHYDROGENASE"/>
    <property type="match status" value="1"/>
</dbReference>
<dbReference type="InterPro" id="IPR016161">
    <property type="entry name" value="Ald_DH/histidinol_DH"/>
</dbReference>
<dbReference type="EMBL" id="BMJY01000028">
    <property type="protein sequence ID" value="GGH51649.1"/>
    <property type="molecule type" value="Genomic_DNA"/>
</dbReference>
<dbReference type="PROSITE" id="PS00687">
    <property type="entry name" value="ALDEHYDE_DEHYDR_GLU"/>
    <property type="match status" value="1"/>
</dbReference>
<reference evidence="6" key="2">
    <citation type="submission" date="2020-09" db="EMBL/GenBank/DDBJ databases">
        <authorList>
            <person name="Sun Q."/>
            <person name="Zhou Y."/>
        </authorList>
    </citation>
    <scope>NUCLEOTIDE SEQUENCE</scope>
    <source>
        <strain evidence="6">CGMCC 1.15794</strain>
    </source>
</reference>
<feature type="active site" evidence="3">
    <location>
        <position position="57"/>
    </location>
</feature>
<evidence type="ECO:0000256" key="4">
    <source>
        <dbReference type="RuleBase" id="RU003345"/>
    </source>
</evidence>
<keyword evidence="2 4" id="KW-0560">Oxidoreductase</keyword>